<dbReference type="PANTHER" id="PTHR22957:SF263">
    <property type="entry name" value="MITOTIC CHECK POINT PROTEIN BUB2"/>
    <property type="match status" value="1"/>
</dbReference>
<dbReference type="FunCoup" id="A0A1Y2B5N8">
    <property type="interactions" value="59"/>
</dbReference>
<evidence type="ECO:0000256" key="5">
    <source>
        <dbReference type="ARBA" id="ARBA00061049"/>
    </source>
</evidence>
<evidence type="ECO:0000313" key="8">
    <source>
        <dbReference type="EMBL" id="ORY29797.1"/>
    </source>
</evidence>
<dbReference type="InterPro" id="IPR035969">
    <property type="entry name" value="Rab-GAP_TBC_sf"/>
</dbReference>
<protein>
    <submittedName>
        <fullName evidence="8">Rab-GTPase-TBC domain-domain-containing protein</fullName>
    </submittedName>
</protein>
<feature type="compositionally biased region" description="Basic and acidic residues" evidence="6">
    <location>
        <begin position="8"/>
        <end position="21"/>
    </location>
</feature>
<dbReference type="FunFam" id="1.10.8.270:FF:000035">
    <property type="entry name" value="Cell cycle arrest protein BUB2"/>
    <property type="match status" value="1"/>
</dbReference>
<comment type="similarity">
    <text evidence="5">Belongs to the BUB2 family.</text>
</comment>
<dbReference type="Gene3D" id="1.10.472.80">
    <property type="entry name" value="Ypt/Rab-GAP domain of gyp1p, domain 3"/>
    <property type="match status" value="1"/>
</dbReference>
<dbReference type="InParanoid" id="A0A1Y2B5N8"/>
<dbReference type="STRING" id="71784.A0A1Y2B5N8"/>
<evidence type="ECO:0000256" key="3">
    <source>
        <dbReference type="ARBA" id="ARBA00023212"/>
    </source>
</evidence>
<dbReference type="SMART" id="SM00164">
    <property type="entry name" value="TBC"/>
    <property type="match status" value="1"/>
</dbReference>
<sequence length="350" mass="39899">MPRQTSIRSDRAEKEKPKNPPEIDNYNRLSRWLQNPSSAISRIDRHGVANDELSKGTTSRVGLKEVDNAHAMKELRRVVVKYGIPEIPGRPSLRPRLWKLFLQIDTLHGEDYLNWVSLGSCDVSSKIKNDTFRTLATDLDFKGKVREDMLIRMLEAFVWKNAGEERDGLPFTYVQGMNVLAAPFLYVMPSQLEAFACFSTFLETRCPLYVQPTMLGVHRGLELLDRCFEVVDPVLFDVLKGWNLRAEIWAFSYTLTFCMSIPPLDEAIKLWDFLLAYGVHLNILCVIAHVNTIREDIIAATTIPIRLLNKLPPLNARIVISLTLSFLNMLPESLYDELVTHPFQLAPGQG</sequence>
<dbReference type="EMBL" id="MCFC01000023">
    <property type="protein sequence ID" value="ORY29797.1"/>
    <property type="molecule type" value="Genomic_DNA"/>
</dbReference>
<proteinExistence type="inferred from homology"/>
<keyword evidence="2" id="KW-0963">Cytoplasm</keyword>
<accession>A0A1Y2B5N8</accession>
<comment type="subcellular location">
    <subcellularLocation>
        <location evidence="1">Cytoplasm</location>
        <location evidence="1">Cytoskeleton</location>
    </subcellularLocation>
</comment>
<evidence type="ECO:0000256" key="4">
    <source>
        <dbReference type="ARBA" id="ARBA00023306"/>
    </source>
</evidence>
<evidence type="ECO:0000256" key="1">
    <source>
        <dbReference type="ARBA" id="ARBA00004245"/>
    </source>
</evidence>
<dbReference type="Proteomes" id="UP000193986">
    <property type="component" value="Unassembled WGS sequence"/>
</dbReference>
<dbReference type="GO" id="GO:0005856">
    <property type="term" value="C:cytoskeleton"/>
    <property type="evidence" value="ECO:0007669"/>
    <property type="project" value="UniProtKB-SubCell"/>
</dbReference>
<dbReference type="Gene3D" id="1.10.8.270">
    <property type="entry name" value="putative rabgap domain of human tbc1 domain family member 14 like domains"/>
    <property type="match status" value="1"/>
</dbReference>
<dbReference type="InterPro" id="IPR000195">
    <property type="entry name" value="Rab-GAP-TBC_dom"/>
</dbReference>
<dbReference type="Pfam" id="PF00566">
    <property type="entry name" value="RabGAP-TBC"/>
    <property type="match status" value="1"/>
</dbReference>
<dbReference type="OrthoDB" id="10263206at2759"/>
<keyword evidence="4" id="KW-0131">Cell cycle</keyword>
<feature type="region of interest" description="Disordered" evidence="6">
    <location>
        <begin position="1"/>
        <end position="26"/>
    </location>
</feature>
<evidence type="ECO:0000313" key="9">
    <source>
        <dbReference type="Proteomes" id="UP000193986"/>
    </source>
</evidence>
<dbReference type="AlphaFoldDB" id="A0A1Y2B5N8"/>
<dbReference type="PROSITE" id="PS50086">
    <property type="entry name" value="TBC_RABGAP"/>
    <property type="match status" value="1"/>
</dbReference>
<evidence type="ECO:0000259" key="7">
    <source>
        <dbReference type="PROSITE" id="PS50086"/>
    </source>
</evidence>
<dbReference type="GO" id="GO:0005096">
    <property type="term" value="F:GTPase activator activity"/>
    <property type="evidence" value="ECO:0007669"/>
    <property type="project" value="TreeGrafter"/>
</dbReference>
<gene>
    <name evidence="8" type="ORF">BCR39DRAFT_531068</name>
</gene>
<dbReference type="SUPFAM" id="SSF47923">
    <property type="entry name" value="Ypt/Rab-GAP domain of gyp1p"/>
    <property type="match status" value="2"/>
</dbReference>
<name>A0A1Y2B5N8_9TREE</name>
<reference evidence="8 9" key="1">
    <citation type="submission" date="2016-07" db="EMBL/GenBank/DDBJ databases">
        <title>Pervasive Adenine N6-methylation of Active Genes in Fungi.</title>
        <authorList>
            <consortium name="DOE Joint Genome Institute"/>
            <person name="Mondo S.J."/>
            <person name="Dannebaum R.O."/>
            <person name="Kuo R.C."/>
            <person name="Labutti K."/>
            <person name="Haridas S."/>
            <person name="Kuo A."/>
            <person name="Salamov A."/>
            <person name="Ahrendt S.R."/>
            <person name="Lipzen A."/>
            <person name="Sullivan W."/>
            <person name="Andreopoulos W.B."/>
            <person name="Clum A."/>
            <person name="Lindquist E."/>
            <person name="Daum C."/>
            <person name="Ramamoorthy G.K."/>
            <person name="Gryganskyi A."/>
            <person name="Culley D."/>
            <person name="Magnuson J.K."/>
            <person name="James T.Y."/>
            <person name="O'Malley M.A."/>
            <person name="Stajich J.E."/>
            <person name="Spatafora J.W."/>
            <person name="Visel A."/>
            <person name="Grigoriev I.V."/>
        </authorList>
    </citation>
    <scope>NUCLEOTIDE SEQUENCE [LARGE SCALE GENOMIC DNA]</scope>
    <source>
        <strain evidence="8 9">68-887.2</strain>
    </source>
</reference>
<evidence type="ECO:0000256" key="2">
    <source>
        <dbReference type="ARBA" id="ARBA00022490"/>
    </source>
</evidence>
<comment type="caution">
    <text evidence="8">The sequence shown here is derived from an EMBL/GenBank/DDBJ whole genome shotgun (WGS) entry which is preliminary data.</text>
</comment>
<feature type="domain" description="Rab-GAP TBC" evidence="7">
    <location>
        <begin position="88"/>
        <end position="278"/>
    </location>
</feature>
<organism evidence="8 9">
    <name type="scientific">Naematelia encephala</name>
    <dbReference type="NCBI Taxonomy" id="71784"/>
    <lineage>
        <taxon>Eukaryota</taxon>
        <taxon>Fungi</taxon>
        <taxon>Dikarya</taxon>
        <taxon>Basidiomycota</taxon>
        <taxon>Agaricomycotina</taxon>
        <taxon>Tremellomycetes</taxon>
        <taxon>Tremellales</taxon>
        <taxon>Naemateliaceae</taxon>
        <taxon>Naematelia</taxon>
    </lineage>
</organism>
<dbReference type="PANTHER" id="PTHR22957">
    <property type="entry name" value="TBC1 DOMAIN FAMILY MEMBER GTPASE-ACTIVATING PROTEIN"/>
    <property type="match status" value="1"/>
</dbReference>
<evidence type="ECO:0000256" key="6">
    <source>
        <dbReference type="SAM" id="MobiDB-lite"/>
    </source>
</evidence>
<keyword evidence="9" id="KW-1185">Reference proteome</keyword>
<keyword evidence="3" id="KW-0206">Cytoskeleton</keyword>